<keyword evidence="3" id="KW-1185">Reference proteome</keyword>
<feature type="region of interest" description="Disordered" evidence="1">
    <location>
        <begin position="428"/>
        <end position="453"/>
    </location>
</feature>
<reference evidence="2 3" key="1">
    <citation type="submission" date="2024-09" db="EMBL/GenBank/DDBJ databases">
        <title>Itraconazole resistance in Madurella fahalii resulting from another homologue of gene encoding cytochrome P450 14-alpha sterol demethylase (CYP51).</title>
        <authorList>
            <person name="Yoshioka I."/>
            <person name="Fahal A.H."/>
            <person name="Kaneko S."/>
            <person name="Yaguchi T."/>
        </authorList>
    </citation>
    <scope>NUCLEOTIDE SEQUENCE [LARGE SCALE GENOMIC DNA]</scope>
    <source>
        <strain evidence="2 3">IFM 68171</strain>
    </source>
</reference>
<feature type="compositionally biased region" description="Basic and acidic residues" evidence="1">
    <location>
        <begin position="435"/>
        <end position="450"/>
    </location>
</feature>
<feature type="compositionally biased region" description="Low complexity" evidence="1">
    <location>
        <begin position="474"/>
        <end position="496"/>
    </location>
</feature>
<evidence type="ECO:0000313" key="3">
    <source>
        <dbReference type="Proteomes" id="UP001628179"/>
    </source>
</evidence>
<dbReference type="Proteomes" id="UP001628179">
    <property type="component" value="Unassembled WGS sequence"/>
</dbReference>
<accession>A0ABQ0GEB3</accession>
<evidence type="ECO:0000256" key="1">
    <source>
        <dbReference type="SAM" id="MobiDB-lite"/>
    </source>
</evidence>
<feature type="region of interest" description="Disordered" evidence="1">
    <location>
        <begin position="468"/>
        <end position="496"/>
    </location>
</feature>
<dbReference type="EMBL" id="BAAFSV010000003">
    <property type="protein sequence ID" value="GAB1316102.1"/>
    <property type="molecule type" value="Genomic_DNA"/>
</dbReference>
<feature type="compositionally biased region" description="Polar residues" evidence="1">
    <location>
        <begin position="1"/>
        <end position="10"/>
    </location>
</feature>
<name>A0ABQ0GEB3_9PEZI</name>
<proteinExistence type="predicted"/>
<protein>
    <submittedName>
        <fullName evidence="2">Uncharacterized protein</fullName>
    </submittedName>
</protein>
<comment type="caution">
    <text evidence="2">The sequence shown here is derived from an EMBL/GenBank/DDBJ whole genome shotgun (WGS) entry which is preliminary data.</text>
</comment>
<gene>
    <name evidence="2" type="ORF">MFIFM68171_06312</name>
</gene>
<feature type="compositionally biased region" description="Polar residues" evidence="1">
    <location>
        <begin position="98"/>
        <end position="126"/>
    </location>
</feature>
<feature type="region of interest" description="Disordered" evidence="1">
    <location>
        <begin position="282"/>
        <end position="306"/>
    </location>
</feature>
<feature type="region of interest" description="Disordered" evidence="1">
    <location>
        <begin position="1"/>
        <end position="39"/>
    </location>
</feature>
<dbReference type="GeneID" id="98177055"/>
<evidence type="ECO:0000313" key="2">
    <source>
        <dbReference type="EMBL" id="GAB1316102.1"/>
    </source>
</evidence>
<sequence length="496" mass="53666">MESAPTQQAPSAGRRNSTSTSRASKATTPMTHIGSLPSNISTDTNGQAVYLPFTSLTGHEYGYKPASIVTAGPQCGIPKSRTVSVFSSISQSFSRGSLTSQRTNRARNVSGESSGSGIATPAQGTTRGPFLRLTRKPRERDPSEGQNSLLSATKSSSFPRLTTVLDDPRLVTTAMPAQYWTGRFASLQDRFRNELLEPETLTLLIEAHADGSLHDPRASAVKRLIRRTSLDSHDSLSLLSTIRDHTNRVTSYTSRIPQSASSGAILQTAAYMAPYYEPKAGLPPPATARTTTTTTANPPGMRPGIAIHIPNRYRYRRYDTMATTSTTTAAHNPNSKDKQERREQRDLTVARADDAVVVRRALTHLASLCVTDEARESFAAWQVLHARKERDSSLLPKGARMDDLVVFEGHGQARERLLVRIREREDGDDAWDGGNGDRGRRGRGERDGGIRGHGTALVRRLRRSLAGTGGLGPSLRSSTLSLASPSSSFSSSVGGV</sequence>
<feature type="region of interest" description="Disordered" evidence="1">
    <location>
        <begin position="94"/>
        <end position="153"/>
    </location>
</feature>
<feature type="region of interest" description="Disordered" evidence="1">
    <location>
        <begin position="323"/>
        <end position="346"/>
    </location>
</feature>
<feature type="compositionally biased region" description="Low complexity" evidence="1">
    <location>
        <begin position="287"/>
        <end position="299"/>
    </location>
</feature>
<organism evidence="2 3">
    <name type="scientific">Madurella fahalii</name>
    <dbReference type="NCBI Taxonomy" id="1157608"/>
    <lineage>
        <taxon>Eukaryota</taxon>
        <taxon>Fungi</taxon>
        <taxon>Dikarya</taxon>
        <taxon>Ascomycota</taxon>
        <taxon>Pezizomycotina</taxon>
        <taxon>Sordariomycetes</taxon>
        <taxon>Sordariomycetidae</taxon>
        <taxon>Sordariales</taxon>
        <taxon>Sordariales incertae sedis</taxon>
        <taxon>Madurella</taxon>
    </lineage>
</organism>
<feature type="compositionally biased region" description="Basic and acidic residues" evidence="1">
    <location>
        <begin position="334"/>
        <end position="346"/>
    </location>
</feature>
<feature type="compositionally biased region" description="Polar residues" evidence="1">
    <location>
        <begin position="144"/>
        <end position="153"/>
    </location>
</feature>
<feature type="compositionally biased region" description="Low complexity" evidence="1">
    <location>
        <begin position="11"/>
        <end position="28"/>
    </location>
</feature>
<dbReference type="RefSeq" id="XP_070917833.1">
    <property type="nucleotide sequence ID" value="XM_071061732.1"/>
</dbReference>